<evidence type="ECO:0000313" key="3">
    <source>
        <dbReference type="Proteomes" id="UP000272942"/>
    </source>
</evidence>
<dbReference type="EMBL" id="UZAN01040911">
    <property type="protein sequence ID" value="VDP71354.1"/>
    <property type="molecule type" value="Genomic_DNA"/>
</dbReference>
<proteinExistence type="predicted"/>
<evidence type="ECO:0000256" key="1">
    <source>
        <dbReference type="SAM" id="MobiDB-lite"/>
    </source>
</evidence>
<accession>A0A3P8GLI9</accession>
<feature type="region of interest" description="Disordered" evidence="1">
    <location>
        <begin position="1"/>
        <end position="56"/>
    </location>
</feature>
<name>A0A3P8GLI9_9TREM</name>
<reference evidence="2 3" key="1">
    <citation type="submission" date="2018-11" db="EMBL/GenBank/DDBJ databases">
        <authorList>
            <consortium name="Pathogen Informatics"/>
        </authorList>
    </citation>
    <scope>NUCLEOTIDE SEQUENCE [LARGE SCALE GENOMIC DNA]</scope>
    <source>
        <strain evidence="2 3">Egypt</strain>
    </source>
</reference>
<sequence length="56" mass="5952">MTSAVELDITPPASPGDLESSSRSSVCAEADTDSETLFTDEKRPSNIPNPRSTNNL</sequence>
<feature type="compositionally biased region" description="Polar residues" evidence="1">
    <location>
        <begin position="46"/>
        <end position="56"/>
    </location>
</feature>
<keyword evidence="3" id="KW-1185">Reference proteome</keyword>
<dbReference type="Proteomes" id="UP000272942">
    <property type="component" value="Unassembled WGS sequence"/>
</dbReference>
<dbReference type="AlphaFoldDB" id="A0A3P8GLI9"/>
<protein>
    <submittedName>
        <fullName evidence="2">Uncharacterized protein</fullName>
    </submittedName>
</protein>
<evidence type="ECO:0000313" key="2">
    <source>
        <dbReference type="EMBL" id="VDP71354.1"/>
    </source>
</evidence>
<gene>
    <name evidence="2" type="ORF">ECPE_LOCUS4015</name>
</gene>
<organism evidence="2 3">
    <name type="scientific">Echinostoma caproni</name>
    <dbReference type="NCBI Taxonomy" id="27848"/>
    <lineage>
        <taxon>Eukaryota</taxon>
        <taxon>Metazoa</taxon>
        <taxon>Spiralia</taxon>
        <taxon>Lophotrochozoa</taxon>
        <taxon>Platyhelminthes</taxon>
        <taxon>Trematoda</taxon>
        <taxon>Digenea</taxon>
        <taxon>Plagiorchiida</taxon>
        <taxon>Echinostomata</taxon>
        <taxon>Echinostomatoidea</taxon>
        <taxon>Echinostomatidae</taxon>
        <taxon>Echinostoma</taxon>
    </lineage>
</organism>